<feature type="transmembrane region" description="Helical" evidence="1">
    <location>
        <begin position="80"/>
        <end position="98"/>
    </location>
</feature>
<evidence type="ECO:0000256" key="1">
    <source>
        <dbReference type="SAM" id="Phobius"/>
    </source>
</evidence>
<dbReference type="OrthoDB" id="3630641at2"/>
<organism evidence="2 3">
    <name type="scientific">Oryzihumus leptocrescens</name>
    <dbReference type="NCBI Taxonomy" id="297536"/>
    <lineage>
        <taxon>Bacteria</taxon>
        <taxon>Bacillati</taxon>
        <taxon>Actinomycetota</taxon>
        <taxon>Actinomycetes</taxon>
        <taxon>Micrococcales</taxon>
        <taxon>Intrasporangiaceae</taxon>
        <taxon>Oryzihumus</taxon>
    </lineage>
</organism>
<sequence length="143" mass="14749">MTTGQRDRVAAALAAAMAVGAAAGTVGLWAGSIDFGEEITARLPWGSTLLAGTALLVVVALPMTLAAVAAWRGSPRAPELLLLAGLLLVGWIVVEVAFIRSFSWLQPVCAVWGALVAVLGRRDRGRAPVPDVSPGRSPGARRT</sequence>
<accession>A0A542ZJG0</accession>
<gene>
    <name evidence="2" type="ORF">FB474_1887</name>
</gene>
<keyword evidence="1" id="KW-1133">Transmembrane helix</keyword>
<evidence type="ECO:0000313" key="2">
    <source>
        <dbReference type="EMBL" id="TQL60492.1"/>
    </source>
</evidence>
<name>A0A542ZJG0_9MICO</name>
<dbReference type="EMBL" id="VFOQ01000001">
    <property type="protein sequence ID" value="TQL60492.1"/>
    <property type="molecule type" value="Genomic_DNA"/>
</dbReference>
<keyword evidence="1" id="KW-0472">Membrane</keyword>
<comment type="caution">
    <text evidence="2">The sequence shown here is derived from an EMBL/GenBank/DDBJ whole genome shotgun (WGS) entry which is preliminary data.</text>
</comment>
<feature type="transmembrane region" description="Helical" evidence="1">
    <location>
        <begin position="104"/>
        <end position="120"/>
    </location>
</feature>
<dbReference type="Proteomes" id="UP000319514">
    <property type="component" value="Unassembled WGS sequence"/>
</dbReference>
<keyword evidence="3" id="KW-1185">Reference proteome</keyword>
<keyword evidence="1" id="KW-0812">Transmembrane</keyword>
<feature type="transmembrane region" description="Helical" evidence="1">
    <location>
        <begin position="47"/>
        <end position="68"/>
    </location>
</feature>
<dbReference type="AlphaFoldDB" id="A0A542ZJG0"/>
<reference evidence="2 3" key="1">
    <citation type="submission" date="2019-06" db="EMBL/GenBank/DDBJ databases">
        <title>Sequencing the genomes of 1000 actinobacteria strains.</title>
        <authorList>
            <person name="Klenk H.-P."/>
        </authorList>
    </citation>
    <scope>NUCLEOTIDE SEQUENCE [LARGE SCALE GENOMIC DNA]</scope>
    <source>
        <strain evidence="2 3">DSM 18082</strain>
    </source>
</reference>
<evidence type="ECO:0000313" key="3">
    <source>
        <dbReference type="Proteomes" id="UP000319514"/>
    </source>
</evidence>
<dbReference type="RefSeq" id="WP_141788383.1">
    <property type="nucleotide sequence ID" value="NZ_BAAAKX010000021.1"/>
</dbReference>
<proteinExistence type="predicted"/>
<protein>
    <submittedName>
        <fullName evidence="2">Uncharacterized protein</fullName>
    </submittedName>
</protein>